<proteinExistence type="predicted"/>
<reference evidence="3" key="2">
    <citation type="submission" date="2015-01" db="EMBL/GenBank/DDBJ databases">
        <title>Evolutionary Origins and Diversification of the Mycorrhizal Mutualists.</title>
        <authorList>
            <consortium name="DOE Joint Genome Institute"/>
            <consortium name="Mycorrhizal Genomics Consortium"/>
            <person name="Kohler A."/>
            <person name="Kuo A."/>
            <person name="Nagy L.G."/>
            <person name="Floudas D."/>
            <person name="Copeland A."/>
            <person name="Barry K.W."/>
            <person name="Cichocki N."/>
            <person name="Veneault-Fourrey C."/>
            <person name="LaButti K."/>
            <person name="Lindquist E.A."/>
            <person name="Lipzen A."/>
            <person name="Lundell T."/>
            <person name="Morin E."/>
            <person name="Murat C."/>
            <person name="Riley R."/>
            <person name="Ohm R."/>
            <person name="Sun H."/>
            <person name="Tunlid A."/>
            <person name="Henrissat B."/>
            <person name="Grigoriev I.V."/>
            <person name="Hibbett D.S."/>
            <person name="Martin F."/>
        </authorList>
    </citation>
    <scope>NUCLEOTIDE SEQUENCE [LARGE SCALE GENOMIC DNA]</scope>
    <source>
        <strain evidence="3">Zn</strain>
    </source>
</reference>
<dbReference type="AlphaFoldDB" id="A0A0C3HFN1"/>
<accession>A0A0C3HFN1</accession>
<name>A0A0C3HFN1_OIDMZ</name>
<sequence>MLSTIARAAAKKVGAGAVRSSTNRVFQSIWHSQRLRTRENTEATLSGANISFTPRRTFATATKAHATSPKPRSKTSTKKKASKKPKKVTAKPKAKSRPKKVLTPEEKKKLRIKELKAVALSTPKLKPSTAWTVLVGEEVSESAAGGKSLASSTTDAAAKYKSLSPSEVESYNRKANSNKAENETLLRDWIKSYTPEQIRLANNARGLLKKLTGKSYGHQLQDDRIPKRLRSEMALFAQDRWASGDLKGVKLTDAAKLLRGEFLELPEGERKAYRDRAIADRERYVREYKAAFNRDPEFVKRARTA</sequence>
<dbReference type="STRING" id="913774.A0A0C3HFN1"/>
<dbReference type="Proteomes" id="UP000054321">
    <property type="component" value="Unassembled WGS sequence"/>
</dbReference>
<dbReference type="SUPFAM" id="SSF47095">
    <property type="entry name" value="HMG-box"/>
    <property type="match status" value="2"/>
</dbReference>
<dbReference type="InParanoid" id="A0A0C3HFN1"/>
<keyword evidence="3" id="KW-1185">Reference proteome</keyword>
<evidence type="ECO:0000256" key="1">
    <source>
        <dbReference type="SAM" id="MobiDB-lite"/>
    </source>
</evidence>
<protein>
    <recommendedName>
        <fullName evidence="4">HMG box domain-containing protein</fullName>
    </recommendedName>
</protein>
<feature type="region of interest" description="Disordered" evidence="1">
    <location>
        <begin position="60"/>
        <end position="104"/>
    </location>
</feature>
<dbReference type="InterPro" id="IPR036910">
    <property type="entry name" value="HMG_box_dom_sf"/>
</dbReference>
<organism evidence="2 3">
    <name type="scientific">Oidiodendron maius (strain Zn)</name>
    <dbReference type="NCBI Taxonomy" id="913774"/>
    <lineage>
        <taxon>Eukaryota</taxon>
        <taxon>Fungi</taxon>
        <taxon>Dikarya</taxon>
        <taxon>Ascomycota</taxon>
        <taxon>Pezizomycotina</taxon>
        <taxon>Leotiomycetes</taxon>
        <taxon>Leotiomycetes incertae sedis</taxon>
        <taxon>Myxotrichaceae</taxon>
        <taxon>Oidiodendron</taxon>
    </lineage>
</organism>
<dbReference type="HOGENOM" id="CLU_048021_2_1_1"/>
<dbReference type="Gene3D" id="1.10.30.10">
    <property type="entry name" value="High mobility group box domain"/>
    <property type="match status" value="2"/>
</dbReference>
<dbReference type="EMBL" id="KN832875">
    <property type="protein sequence ID" value="KIN01965.1"/>
    <property type="molecule type" value="Genomic_DNA"/>
</dbReference>
<evidence type="ECO:0000313" key="2">
    <source>
        <dbReference type="EMBL" id="KIN01965.1"/>
    </source>
</evidence>
<dbReference type="OrthoDB" id="1919336at2759"/>
<evidence type="ECO:0008006" key="4">
    <source>
        <dbReference type="Google" id="ProtNLM"/>
    </source>
</evidence>
<gene>
    <name evidence="2" type="ORF">OIDMADRAFT_196730</name>
</gene>
<evidence type="ECO:0000313" key="3">
    <source>
        <dbReference type="Proteomes" id="UP000054321"/>
    </source>
</evidence>
<reference evidence="2 3" key="1">
    <citation type="submission" date="2014-04" db="EMBL/GenBank/DDBJ databases">
        <authorList>
            <consortium name="DOE Joint Genome Institute"/>
            <person name="Kuo A."/>
            <person name="Martino E."/>
            <person name="Perotto S."/>
            <person name="Kohler A."/>
            <person name="Nagy L.G."/>
            <person name="Floudas D."/>
            <person name="Copeland A."/>
            <person name="Barry K.W."/>
            <person name="Cichocki N."/>
            <person name="Veneault-Fourrey C."/>
            <person name="LaButti K."/>
            <person name="Lindquist E.A."/>
            <person name="Lipzen A."/>
            <person name="Lundell T."/>
            <person name="Morin E."/>
            <person name="Murat C."/>
            <person name="Sun H."/>
            <person name="Tunlid A."/>
            <person name="Henrissat B."/>
            <person name="Grigoriev I.V."/>
            <person name="Hibbett D.S."/>
            <person name="Martin F."/>
            <person name="Nordberg H.P."/>
            <person name="Cantor M.N."/>
            <person name="Hua S.X."/>
        </authorList>
    </citation>
    <scope>NUCLEOTIDE SEQUENCE [LARGE SCALE GENOMIC DNA]</scope>
    <source>
        <strain evidence="2 3">Zn</strain>
    </source>
</reference>
<feature type="compositionally biased region" description="Basic residues" evidence="1">
    <location>
        <begin position="71"/>
        <end position="100"/>
    </location>
</feature>